<evidence type="ECO:0000313" key="4">
    <source>
        <dbReference type="Proteomes" id="UP001140094"/>
    </source>
</evidence>
<comment type="caution">
    <text evidence="3">The sequence shown here is derived from an EMBL/GenBank/DDBJ whole genome shotgun (WGS) entry which is preliminary data.</text>
</comment>
<name>A0A9W8LQB5_9FUNG</name>
<evidence type="ECO:0000256" key="1">
    <source>
        <dbReference type="ARBA" id="ARBA00022737"/>
    </source>
</evidence>
<organism evidence="3 4">
    <name type="scientific">Coemansia guatemalensis</name>
    <dbReference type="NCBI Taxonomy" id="2761395"/>
    <lineage>
        <taxon>Eukaryota</taxon>
        <taxon>Fungi</taxon>
        <taxon>Fungi incertae sedis</taxon>
        <taxon>Zoopagomycota</taxon>
        <taxon>Kickxellomycotina</taxon>
        <taxon>Kickxellomycetes</taxon>
        <taxon>Kickxellales</taxon>
        <taxon>Kickxellaceae</taxon>
        <taxon>Coemansia</taxon>
    </lineage>
</organism>
<dbReference type="PANTHER" id="PTHR14027">
    <property type="entry name" value="RNA POLYMERASE-ASSOCIATED PROTEIN CTR9"/>
    <property type="match status" value="1"/>
</dbReference>
<dbReference type="GO" id="GO:0006368">
    <property type="term" value="P:transcription elongation by RNA polymerase II"/>
    <property type="evidence" value="ECO:0007669"/>
    <property type="project" value="TreeGrafter"/>
</dbReference>
<sequence>MASLEPRVIEVPIDNSNDVLEIDCSQLPENSAEICDILENEGCALRFYQLFALEYYKQGGMEEAVAALKRGIASAKANDQTAKVPLLNLLASIYV</sequence>
<dbReference type="GO" id="GO:0016593">
    <property type="term" value="C:Cdc73/Paf1 complex"/>
    <property type="evidence" value="ECO:0007669"/>
    <property type="project" value="TreeGrafter"/>
</dbReference>
<dbReference type="EMBL" id="JANBUO010001296">
    <property type="protein sequence ID" value="KAJ2798892.1"/>
    <property type="molecule type" value="Genomic_DNA"/>
</dbReference>
<feature type="non-terminal residue" evidence="3">
    <location>
        <position position="95"/>
    </location>
</feature>
<proteinExistence type="predicted"/>
<dbReference type="PANTHER" id="PTHR14027:SF2">
    <property type="entry name" value="RNA POLYMERASE-ASSOCIATED PROTEIN CTR9 HOMOLOG"/>
    <property type="match status" value="1"/>
</dbReference>
<evidence type="ECO:0000256" key="2">
    <source>
        <dbReference type="ARBA" id="ARBA00022803"/>
    </source>
</evidence>
<gene>
    <name evidence="3" type="primary">CTR9_2</name>
    <name evidence="3" type="ORF">H4R20_004652</name>
</gene>
<protein>
    <submittedName>
        <fullName evidence="3">Protein required for normal CLN1 and CLN2 G1 cyclin expression</fullName>
    </submittedName>
</protein>
<evidence type="ECO:0000313" key="3">
    <source>
        <dbReference type="EMBL" id="KAJ2798892.1"/>
    </source>
</evidence>
<dbReference type="GO" id="GO:0006355">
    <property type="term" value="P:regulation of DNA-templated transcription"/>
    <property type="evidence" value="ECO:0007669"/>
    <property type="project" value="InterPro"/>
</dbReference>
<keyword evidence="4" id="KW-1185">Reference proteome</keyword>
<accession>A0A9W8LQB5</accession>
<dbReference type="AlphaFoldDB" id="A0A9W8LQB5"/>
<dbReference type="Proteomes" id="UP001140094">
    <property type="component" value="Unassembled WGS sequence"/>
</dbReference>
<reference evidence="3" key="1">
    <citation type="submission" date="2022-07" db="EMBL/GenBank/DDBJ databases">
        <title>Phylogenomic reconstructions and comparative analyses of Kickxellomycotina fungi.</title>
        <authorList>
            <person name="Reynolds N.K."/>
            <person name="Stajich J.E."/>
            <person name="Barry K."/>
            <person name="Grigoriev I.V."/>
            <person name="Crous P."/>
            <person name="Smith M.E."/>
        </authorList>
    </citation>
    <scope>NUCLEOTIDE SEQUENCE</scope>
    <source>
        <strain evidence="3">NRRL 1565</strain>
    </source>
</reference>
<dbReference type="InterPro" id="IPR031101">
    <property type="entry name" value="Ctr9"/>
</dbReference>
<keyword evidence="2" id="KW-0802">TPR repeat</keyword>
<keyword evidence="1" id="KW-0677">Repeat</keyword>
<dbReference type="OrthoDB" id="343875at2759"/>
<dbReference type="GO" id="GO:0000993">
    <property type="term" value="F:RNA polymerase II complex binding"/>
    <property type="evidence" value="ECO:0007669"/>
    <property type="project" value="TreeGrafter"/>
</dbReference>